<evidence type="ECO:0000313" key="3">
    <source>
        <dbReference type="Proteomes" id="UP001501666"/>
    </source>
</evidence>
<feature type="compositionally biased region" description="Low complexity" evidence="1">
    <location>
        <begin position="84"/>
        <end position="97"/>
    </location>
</feature>
<proteinExistence type="predicted"/>
<dbReference type="Proteomes" id="UP001501666">
    <property type="component" value="Unassembled WGS sequence"/>
</dbReference>
<keyword evidence="3" id="KW-1185">Reference proteome</keyword>
<evidence type="ECO:0000313" key="2">
    <source>
        <dbReference type="EMBL" id="GAA2655916.1"/>
    </source>
</evidence>
<accession>A0ABN3RLZ1</accession>
<evidence type="ECO:0000256" key="1">
    <source>
        <dbReference type="SAM" id="MobiDB-lite"/>
    </source>
</evidence>
<dbReference type="EMBL" id="BAAATE010000005">
    <property type="protein sequence ID" value="GAA2655916.1"/>
    <property type="molecule type" value="Genomic_DNA"/>
</dbReference>
<organism evidence="2 3">
    <name type="scientific">Nonomuraea recticatena</name>
    <dbReference type="NCBI Taxonomy" id="46178"/>
    <lineage>
        <taxon>Bacteria</taxon>
        <taxon>Bacillati</taxon>
        <taxon>Actinomycetota</taxon>
        <taxon>Actinomycetes</taxon>
        <taxon>Streptosporangiales</taxon>
        <taxon>Streptosporangiaceae</taxon>
        <taxon>Nonomuraea</taxon>
    </lineage>
</organism>
<sequence length="158" mass="16151">MPSTASDSSRRGGADSALTHTMKRSESGGAALRWMTVPRPQEAAAPTHSRNAPTGPPAPKSKATMARPAKATASPTILRVPGRSPSTTAAKTTTNSAWVCSTSEESPGGMPARMPTRSRPNCPTPTAAATPTIQRHATPGRPTNSSAGKAARAKRSAA</sequence>
<name>A0ABN3RLZ1_9ACTN</name>
<comment type="caution">
    <text evidence="2">The sequence shown here is derived from an EMBL/GenBank/DDBJ whole genome shotgun (WGS) entry which is preliminary data.</text>
</comment>
<protein>
    <submittedName>
        <fullName evidence="2">Uncharacterized protein</fullName>
    </submittedName>
</protein>
<reference evidence="2 3" key="1">
    <citation type="journal article" date="2019" name="Int. J. Syst. Evol. Microbiol.">
        <title>The Global Catalogue of Microorganisms (GCM) 10K type strain sequencing project: providing services to taxonomists for standard genome sequencing and annotation.</title>
        <authorList>
            <consortium name="The Broad Institute Genomics Platform"/>
            <consortium name="The Broad Institute Genome Sequencing Center for Infectious Disease"/>
            <person name="Wu L."/>
            <person name="Ma J."/>
        </authorList>
    </citation>
    <scope>NUCLEOTIDE SEQUENCE [LARGE SCALE GENOMIC DNA]</scope>
    <source>
        <strain evidence="2 3">JCM 6835</strain>
    </source>
</reference>
<gene>
    <name evidence="2" type="ORF">GCM10010412_025580</name>
</gene>
<feature type="region of interest" description="Disordered" evidence="1">
    <location>
        <begin position="1"/>
        <end position="158"/>
    </location>
</feature>